<protein>
    <submittedName>
        <fullName evidence="1">Uncharacterized protein</fullName>
    </submittedName>
</protein>
<name>S7VB46_9BACT</name>
<evidence type="ECO:0000313" key="2">
    <source>
        <dbReference type="Proteomes" id="UP000014974"/>
    </source>
</evidence>
<gene>
    <name evidence="1" type="ORF">ADICYQ_3751</name>
</gene>
<comment type="caution">
    <text evidence="1">The sequence shown here is derived from an EMBL/GenBank/DDBJ whole genome shotgun (WGS) entry which is preliminary data.</text>
</comment>
<reference evidence="1 2" key="1">
    <citation type="journal article" date="2013" name="Genome Announc.">
        <title>Draft Genome Sequence of Cyclobacterium qasimii Strain M12-11BT, Isolated from Arctic Marine Sediment.</title>
        <authorList>
            <person name="Shivaji S."/>
            <person name="Ara S."/>
            <person name="Singh A."/>
            <person name="Kumar Pinnaka A."/>
        </authorList>
    </citation>
    <scope>NUCLEOTIDE SEQUENCE [LARGE SCALE GENOMIC DNA]</scope>
    <source>
        <strain evidence="1 2">M12-11B</strain>
    </source>
</reference>
<accession>S7VB46</accession>
<evidence type="ECO:0000313" key="1">
    <source>
        <dbReference type="EMBL" id="EPR67196.1"/>
    </source>
</evidence>
<sequence>MTCFNRLSEANKREMAFMKYSLSRYLKNNFLFFSHQNTT</sequence>
<dbReference type="Proteomes" id="UP000014974">
    <property type="component" value="Unassembled WGS sequence"/>
</dbReference>
<organism evidence="1 2">
    <name type="scientific">Cyclobacterium qasimii M12-11B</name>
    <dbReference type="NCBI Taxonomy" id="641524"/>
    <lineage>
        <taxon>Bacteria</taxon>
        <taxon>Pseudomonadati</taxon>
        <taxon>Bacteroidota</taxon>
        <taxon>Cytophagia</taxon>
        <taxon>Cytophagales</taxon>
        <taxon>Cyclobacteriaceae</taxon>
        <taxon>Cyclobacterium</taxon>
    </lineage>
</organism>
<dbReference type="AlphaFoldDB" id="S7VB46"/>
<proteinExistence type="predicted"/>
<dbReference type="EMBL" id="ATNM01000134">
    <property type="protein sequence ID" value="EPR67196.1"/>
    <property type="molecule type" value="Genomic_DNA"/>
</dbReference>